<evidence type="ECO:0000313" key="2">
    <source>
        <dbReference type="EMBL" id="CAG2053109.1"/>
    </source>
</evidence>
<sequence>MEAVTQVVTPWTKTGDAPGRQDAQFGNPCFSAFFMLNLVDKMVRNYVRESSQHKWSKDDMAAAIGAARDR</sequence>
<gene>
    <name evidence="2" type="ORF">TPAB3V08_LOCUS190</name>
</gene>
<protein>
    <submittedName>
        <fullName evidence="2">Uncharacterized protein</fullName>
    </submittedName>
</protein>
<feature type="compositionally biased region" description="Polar residues" evidence="1">
    <location>
        <begin position="1"/>
        <end position="12"/>
    </location>
</feature>
<accession>A0ABN7ND70</accession>
<proteinExistence type="predicted"/>
<name>A0ABN7ND70_TIMPD</name>
<organism evidence="2 3">
    <name type="scientific">Timema podura</name>
    <name type="common">Walking stick</name>
    <dbReference type="NCBI Taxonomy" id="61482"/>
    <lineage>
        <taxon>Eukaryota</taxon>
        <taxon>Metazoa</taxon>
        <taxon>Ecdysozoa</taxon>
        <taxon>Arthropoda</taxon>
        <taxon>Hexapoda</taxon>
        <taxon>Insecta</taxon>
        <taxon>Pterygota</taxon>
        <taxon>Neoptera</taxon>
        <taxon>Polyneoptera</taxon>
        <taxon>Phasmatodea</taxon>
        <taxon>Timematodea</taxon>
        <taxon>Timematoidea</taxon>
        <taxon>Timematidae</taxon>
        <taxon>Timema</taxon>
    </lineage>
</organism>
<reference evidence="2" key="1">
    <citation type="submission" date="2021-03" db="EMBL/GenBank/DDBJ databases">
        <authorList>
            <person name="Tran Van P."/>
        </authorList>
    </citation>
    <scope>NUCLEOTIDE SEQUENCE</scope>
</reference>
<dbReference type="EMBL" id="CAJPIN010000142">
    <property type="protein sequence ID" value="CAG2053109.1"/>
    <property type="molecule type" value="Genomic_DNA"/>
</dbReference>
<evidence type="ECO:0000256" key="1">
    <source>
        <dbReference type="SAM" id="MobiDB-lite"/>
    </source>
</evidence>
<evidence type="ECO:0000313" key="3">
    <source>
        <dbReference type="Proteomes" id="UP001153148"/>
    </source>
</evidence>
<keyword evidence="3" id="KW-1185">Reference proteome</keyword>
<feature type="region of interest" description="Disordered" evidence="1">
    <location>
        <begin position="1"/>
        <end position="21"/>
    </location>
</feature>
<comment type="caution">
    <text evidence="2">The sequence shown here is derived from an EMBL/GenBank/DDBJ whole genome shotgun (WGS) entry which is preliminary data.</text>
</comment>
<dbReference type="Proteomes" id="UP001153148">
    <property type="component" value="Unassembled WGS sequence"/>
</dbReference>